<evidence type="ECO:0000256" key="1">
    <source>
        <dbReference type="ARBA" id="ARBA00004141"/>
    </source>
</evidence>
<protein>
    <submittedName>
        <fullName evidence="10">Bacteriohopanetetrol glucosamine biosynthesis glycosyltransferase HpnI</fullName>
    </submittedName>
</protein>
<gene>
    <name evidence="10" type="primary">hpnI</name>
    <name evidence="10" type="ORF">ACFSOX_18680</name>
</gene>
<evidence type="ECO:0000256" key="4">
    <source>
        <dbReference type="ARBA" id="ARBA00022676"/>
    </source>
</evidence>
<evidence type="ECO:0000313" key="10">
    <source>
        <dbReference type="EMBL" id="MFD2184186.1"/>
    </source>
</evidence>
<dbReference type="EMBL" id="JBHUIW010000024">
    <property type="protein sequence ID" value="MFD2184186.1"/>
    <property type="molecule type" value="Genomic_DNA"/>
</dbReference>
<evidence type="ECO:0000256" key="9">
    <source>
        <dbReference type="SAM" id="Phobius"/>
    </source>
</evidence>
<comment type="subcellular location">
    <subcellularLocation>
        <location evidence="1">Membrane</location>
        <topology evidence="1">Multi-pass membrane protein</topology>
    </subcellularLocation>
</comment>
<feature type="transmembrane region" description="Helical" evidence="9">
    <location>
        <begin position="343"/>
        <end position="361"/>
    </location>
</feature>
<proteinExistence type="predicted"/>
<dbReference type="NCBIfam" id="TIGR03472">
    <property type="entry name" value="HpnI"/>
    <property type="match status" value="1"/>
</dbReference>
<accession>A0ABW5AND5</accession>
<reference evidence="11" key="1">
    <citation type="journal article" date="2019" name="Int. J. Syst. Evol. Microbiol.">
        <title>The Global Catalogue of Microorganisms (GCM) 10K type strain sequencing project: providing services to taxonomists for standard genome sequencing and annotation.</title>
        <authorList>
            <consortium name="The Broad Institute Genomics Platform"/>
            <consortium name="The Broad Institute Genome Sequencing Center for Infectious Disease"/>
            <person name="Wu L."/>
            <person name="Ma J."/>
        </authorList>
    </citation>
    <scope>NUCLEOTIDE SEQUENCE [LARGE SCALE GENOMIC DNA]</scope>
    <source>
        <strain evidence="11">CGMCC 1.6774</strain>
    </source>
</reference>
<dbReference type="PANTHER" id="PTHR12726">
    <property type="entry name" value="CERAMIDE GLUCOSYLTRANSFERASE"/>
    <property type="match status" value="1"/>
</dbReference>
<comment type="pathway">
    <text evidence="3">Sphingolipid metabolism.</text>
</comment>
<dbReference type="RefSeq" id="WP_378479332.1">
    <property type="nucleotide sequence ID" value="NZ_JBHUIW010000024.1"/>
</dbReference>
<keyword evidence="4" id="KW-0328">Glycosyltransferase</keyword>
<evidence type="ECO:0000256" key="5">
    <source>
        <dbReference type="ARBA" id="ARBA00022679"/>
    </source>
</evidence>
<dbReference type="InterPro" id="IPR025993">
    <property type="entry name" value="Ceramide_glucosylTrfase"/>
</dbReference>
<feature type="transmembrane region" description="Helical" evidence="9">
    <location>
        <begin position="285"/>
        <end position="303"/>
    </location>
</feature>
<dbReference type="CDD" id="cd02520">
    <property type="entry name" value="Glucosylceramide_synthase"/>
    <property type="match status" value="1"/>
</dbReference>
<evidence type="ECO:0000256" key="7">
    <source>
        <dbReference type="ARBA" id="ARBA00022989"/>
    </source>
</evidence>
<keyword evidence="8 9" id="KW-0472">Membrane</keyword>
<evidence type="ECO:0000256" key="6">
    <source>
        <dbReference type="ARBA" id="ARBA00022692"/>
    </source>
</evidence>
<dbReference type="Proteomes" id="UP001597314">
    <property type="component" value="Unassembled WGS sequence"/>
</dbReference>
<keyword evidence="5" id="KW-0808">Transferase</keyword>
<organism evidence="10 11">
    <name type="scientific">Rhodoplanes azumiensis</name>
    <dbReference type="NCBI Taxonomy" id="1897628"/>
    <lineage>
        <taxon>Bacteria</taxon>
        <taxon>Pseudomonadati</taxon>
        <taxon>Pseudomonadota</taxon>
        <taxon>Alphaproteobacteria</taxon>
        <taxon>Hyphomicrobiales</taxon>
        <taxon>Nitrobacteraceae</taxon>
        <taxon>Rhodoplanes</taxon>
    </lineage>
</organism>
<dbReference type="InterPro" id="IPR029044">
    <property type="entry name" value="Nucleotide-diphossugar_trans"/>
</dbReference>
<evidence type="ECO:0000313" key="11">
    <source>
        <dbReference type="Proteomes" id="UP001597314"/>
    </source>
</evidence>
<comment type="caution">
    <text evidence="10">The sequence shown here is derived from an EMBL/GenBank/DDBJ whole genome shotgun (WGS) entry which is preliminary data.</text>
</comment>
<evidence type="ECO:0000256" key="2">
    <source>
        <dbReference type="ARBA" id="ARBA00004760"/>
    </source>
</evidence>
<dbReference type="PANTHER" id="PTHR12726:SF0">
    <property type="entry name" value="CERAMIDE GLUCOSYLTRANSFERASE"/>
    <property type="match status" value="1"/>
</dbReference>
<keyword evidence="7 9" id="KW-1133">Transmembrane helix</keyword>
<sequence length="401" mass="41555">MAGPIAVLLMLLAFAGCVYLMTAAVLVGRFAARPSPGVPAGEPAPGVTVLKPLHGAPPGLFDDLSTWCRQAYPGPLQIVCGVASRDDPAVAVVERLIAAYPSVRIDLVIDPTRHGSNAKVSNLINMAGKIRHGVVVVSDSDIRLRPDDVSRVVAALRRPGVGAVTCLYGGEGAAGVWSDLVALGLVSHFLPNAVLGLEIGRAKPCFGALIGLDRNTLDAIGGFAAFADTLADDYAIGAAVRAEGLAVVVPSFAVLHRCDETSLAALWAHELRWARTVMSLDPPGWLGSVVTHPLAAALLAVTFGGGRPAVGLAVAAIVCRAVLALRVGVALARPVPALPLVPLRDLLTFAVFVASFLGRAVTWKDQDFRMRADGTFVETNGATPDGRKTIAGTTAKGESVK</sequence>
<dbReference type="SUPFAM" id="SSF53448">
    <property type="entry name" value="Nucleotide-diphospho-sugar transferases"/>
    <property type="match status" value="1"/>
</dbReference>
<dbReference type="Pfam" id="PF13506">
    <property type="entry name" value="Glyco_transf_21"/>
    <property type="match status" value="1"/>
</dbReference>
<keyword evidence="6 9" id="KW-0812">Transmembrane</keyword>
<feature type="transmembrane region" description="Helical" evidence="9">
    <location>
        <begin position="310"/>
        <end position="331"/>
    </location>
</feature>
<comment type="pathway">
    <text evidence="2">Lipid metabolism; sphingolipid metabolism.</text>
</comment>
<evidence type="ECO:0000256" key="3">
    <source>
        <dbReference type="ARBA" id="ARBA00004991"/>
    </source>
</evidence>
<dbReference type="InterPro" id="IPR017835">
    <property type="entry name" value="Hopen-assoc_HpnI"/>
</dbReference>
<keyword evidence="11" id="KW-1185">Reference proteome</keyword>
<name>A0ABW5AND5_9BRAD</name>
<evidence type="ECO:0000256" key="8">
    <source>
        <dbReference type="ARBA" id="ARBA00023136"/>
    </source>
</evidence>
<dbReference type="Gene3D" id="3.90.550.10">
    <property type="entry name" value="Spore Coat Polysaccharide Biosynthesis Protein SpsA, Chain A"/>
    <property type="match status" value="1"/>
</dbReference>